<dbReference type="SUPFAM" id="SSF52540">
    <property type="entry name" value="P-loop containing nucleoside triphosphate hydrolases"/>
    <property type="match status" value="1"/>
</dbReference>
<evidence type="ECO:0000256" key="3">
    <source>
        <dbReference type="ARBA" id="ARBA00022763"/>
    </source>
</evidence>
<dbReference type="InterPro" id="IPR049035">
    <property type="entry name" value="ADDB_N"/>
</dbReference>
<evidence type="ECO:0000313" key="14">
    <source>
        <dbReference type="Proteomes" id="UP000824204"/>
    </source>
</evidence>
<dbReference type="GO" id="GO:0006310">
    <property type="term" value="P:DNA recombination"/>
    <property type="evidence" value="ECO:0007669"/>
    <property type="project" value="TreeGrafter"/>
</dbReference>
<evidence type="ECO:0000256" key="6">
    <source>
        <dbReference type="ARBA" id="ARBA00022839"/>
    </source>
</evidence>
<dbReference type="Pfam" id="PF12705">
    <property type="entry name" value="PDDEXK_1"/>
    <property type="match status" value="1"/>
</dbReference>
<evidence type="ECO:0000256" key="5">
    <source>
        <dbReference type="ARBA" id="ARBA00022806"/>
    </source>
</evidence>
<evidence type="ECO:0000256" key="8">
    <source>
        <dbReference type="ARBA" id="ARBA00023125"/>
    </source>
</evidence>
<protein>
    <submittedName>
        <fullName evidence="13">PD-(D/E)XK nuclease family protein</fullName>
    </submittedName>
</protein>
<sequence length="1052" mass="116325">MNIPLYVAPTVSAMTDFLRTLPSGKKTLIFCEDRFTLEAERAVASARGAAFDVSVTTFARFLSDGTPRKVLSKQGSVLVVGGIAVRLAPSLCCFGKNPSGCASALYETIAQLRAALVTPEMLDEARKEAGGLLVQKLQDISLVYREYLAFLEGGYLDESGVLALLPAAIARENLKDAEVLFVGFSSFTRQAAEGIRAAIRSGAHVSALLIGGEEAAYTNEGVAAFETYAALAGAHCEKKYLPSALVPEAEALRKTLFDPSYPAPVATDKVFVFEGADTEDELRFAAARIRGETARGVRFRDVALYLPDPAACAVTLEKVFGEYEIPYYADVQKSLSRHPLARFVLTFLSMISEGFEPSDADAFVGSEFFGGERKNRDTYRNYLLRYANFRGGCKRPIKEEAQQKELLEGERARLLSAFENVRREGTGVQFTAWVRRLLEVFGCDETQEKIATALSEEGLLAESSYFSRGYEGICRVLDEAEELAGCMSLRAEEFASVLSEALSALEISLIPQYLDAVFVGSITESRRPTAKVVFAAGLTDGVPPCGADTALISDRDIDRLRSLQVEITPKIREINARARENILLALCGFSEKLYLSYPLSEAGEERKRSEIVGHCCTLYCREKDKPVRPFNRAALERAGERDRSLSVRELSEKASERIPAVRELLERADLFRRGKADFTLHNALYSVLRERGEAPDALLFPDPVPRFVPEAAQVLLRGKNYISPTLVEKYFECPYRCFAENGLYLARREEASVRAADTGDYMHELLRRTAEKLADLPDTAACDAFVRGQAEQMLAIPPYCYLKDTDTGGYSAESLLREAVIVCRNMYLSVTCSEYSVAGTEQSFGFEGAALKGVELRDGIALAGKIDRVDASGEYRRVIDYKTGRIEAKPVPYYTGRKLQLELYLTAASQGAKPAGAYYFPAQVSYHHADELPFRMLGYTLDTEENILRSDTSLEAGKKSRFIEASYRGKGKRSSKLLVQGDFEAFLGYSLLVARQGLSEVERGCIAASPYKEACEYCPYGSLCNFERGRDREETKITETEIAAIVKRREEV</sequence>
<reference evidence="13" key="1">
    <citation type="journal article" date="2021" name="PeerJ">
        <title>Extensive microbial diversity within the chicken gut microbiome revealed by metagenomics and culture.</title>
        <authorList>
            <person name="Gilroy R."/>
            <person name="Ravi A."/>
            <person name="Getino M."/>
            <person name="Pursley I."/>
            <person name="Horton D.L."/>
            <person name="Alikhan N.F."/>
            <person name="Baker D."/>
            <person name="Gharbi K."/>
            <person name="Hall N."/>
            <person name="Watson M."/>
            <person name="Adriaenssens E.M."/>
            <person name="Foster-Nyarko E."/>
            <person name="Jarju S."/>
            <person name="Secka A."/>
            <person name="Antonio M."/>
            <person name="Oren A."/>
            <person name="Chaudhuri R.R."/>
            <person name="La Ragione R."/>
            <person name="Hildebrand F."/>
            <person name="Pallen M.J."/>
        </authorList>
    </citation>
    <scope>NUCLEOTIDE SEQUENCE</scope>
    <source>
        <strain evidence="13">811</strain>
    </source>
</reference>
<dbReference type="Gene3D" id="3.40.50.300">
    <property type="entry name" value="P-loop containing nucleotide triphosphate hydrolases"/>
    <property type="match status" value="3"/>
</dbReference>
<evidence type="ECO:0000256" key="9">
    <source>
        <dbReference type="ARBA" id="ARBA00023204"/>
    </source>
</evidence>
<evidence type="ECO:0000256" key="2">
    <source>
        <dbReference type="ARBA" id="ARBA00022741"/>
    </source>
</evidence>
<keyword evidence="1" id="KW-0540">Nuclease</keyword>
<dbReference type="Proteomes" id="UP000824204">
    <property type="component" value="Unassembled WGS sequence"/>
</dbReference>
<dbReference type="GO" id="GO:0004527">
    <property type="term" value="F:exonuclease activity"/>
    <property type="evidence" value="ECO:0007669"/>
    <property type="project" value="UniProtKB-KW"/>
</dbReference>
<organism evidence="13 14">
    <name type="scientific">Candidatus Borkfalkia faecipullorum</name>
    <dbReference type="NCBI Taxonomy" id="2838510"/>
    <lineage>
        <taxon>Bacteria</taxon>
        <taxon>Bacillati</taxon>
        <taxon>Bacillota</taxon>
        <taxon>Clostridia</taxon>
        <taxon>Christensenellales</taxon>
        <taxon>Christensenellaceae</taxon>
        <taxon>Candidatus Borkfalkia</taxon>
    </lineage>
</organism>
<keyword evidence="5" id="KW-0347">Helicase</keyword>
<comment type="caution">
    <text evidence="13">The sequence shown here is derived from an EMBL/GenBank/DDBJ whole genome shotgun (WGS) entry which is preliminary data.</text>
</comment>
<dbReference type="Gene3D" id="3.90.320.10">
    <property type="match status" value="1"/>
</dbReference>
<evidence type="ECO:0000256" key="4">
    <source>
        <dbReference type="ARBA" id="ARBA00022801"/>
    </source>
</evidence>
<evidence type="ECO:0000259" key="11">
    <source>
        <dbReference type="Pfam" id="PF12705"/>
    </source>
</evidence>
<dbReference type="InterPro" id="IPR011604">
    <property type="entry name" value="PDDEXK-like_dom_sf"/>
</dbReference>
<dbReference type="GO" id="GO:0005524">
    <property type="term" value="F:ATP binding"/>
    <property type="evidence" value="ECO:0007669"/>
    <property type="project" value="UniProtKB-KW"/>
</dbReference>
<evidence type="ECO:0000256" key="1">
    <source>
        <dbReference type="ARBA" id="ARBA00022722"/>
    </source>
</evidence>
<gene>
    <name evidence="13" type="ORF">H9741_00260</name>
</gene>
<accession>A0A9D1V6C2</accession>
<keyword evidence="6" id="KW-0269">Exonuclease</keyword>
<dbReference type="GO" id="GO:0006281">
    <property type="term" value="P:DNA repair"/>
    <property type="evidence" value="ECO:0007669"/>
    <property type="project" value="UniProtKB-KW"/>
</dbReference>
<dbReference type="InterPro" id="IPR038726">
    <property type="entry name" value="PDDEXK_AddAB-type"/>
</dbReference>
<dbReference type="GO" id="GO:0003677">
    <property type="term" value="F:DNA binding"/>
    <property type="evidence" value="ECO:0007669"/>
    <property type="project" value="UniProtKB-KW"/>
</dbReference>
<dbReference type="GO" id="GO:0004386">
    <property type="term" value="F:helicase activity"/>
    <property type="evidence" value="ECO:0007669"/>
    <property type="project" value="UniProtKB-KW"/>
</dbReference>
<evidence type="ECO:0000256" key="7">
    <source>
        <dbReference type="ARBA" id="ARBA00022840"/>
    </source>
</evidence>
<keyword evidence="7" id="KW-0067">ATP-binding</keyword>
<dbReference type="AlphaFoldDB" id="A0A9D1V6C2"/>
<keyword evidence="10" id="KW-0175">Coiled coil</keyword>
<dbReference type="Pfam" id="PF21445">
    <property type="entry name" value="ADDB_N"/>
    <property type="match status" value="1"/>
</dbReference>
<dbReference type="EMBL" id="DXFX01000004">
    <property type="protein sequence ID" value="HIX06887.1"/>
    <property type="molecule type" value="Genomic_DNA"/>
</dbReference>
<keyword evidence="3" id="KW-0227">DNA damage</keyword>
<evidence type="ECO:0000259" key="12">
    <source>
        <dbReference type="Pfam" id="PF21445"/>
    </source>
</evidence>
<dbReference type="PANTHER" id="PTHR30591">
    <property type="entry name" value="RECBCD ENZYME SUBUNIT RECC"/>
    <property type="match status" value="1"/>
</dbReference>
<dbReference type="PANTHER" id="PTHR30591:SF1">
    <property type="entry name" value="RECBCD ENZYME SUBUNIT RECC"/>
    <property type="match status" value="1"/>
</dbReference>
<evidence type="ECO:0000313" key="13">
    <source>
        <dbReference type="EMBL" id="HIX06887.1"/>
    </source>
</evidence>
<name>A0A9D1V6C2_9FIRM</name>
<reference evidence="13" key="2">
    <citation type="submission" date="2021-04" db="EMBL/GenBank/DDBJ databases">
        <authorList>
            <person name="Gilroy R."/>
        </authorList>
    </citation>
    <scope>NUCLEOTIDE SEQUENCE</scope>
    <source>
        <strain evidence="13">811</strain>
    </source>
</reference>
<feature type="domain" description="ATP-dependent helicase/deoxyribonuclease subunit B N-terminal" evidence="12">
    <location>
        <begin position="17"/>
        <end position="214"/>
    </location>
</feature>
<keyword evidence="4" id="KW-0378">Hydrolase</keyword>
<proteinExistence type="predicted"/>
<keyword evidence="2" id="KW-0547">Nucleotide-binding</keyword>
<keyword evidence="9" id="KW-0234">DNA repair</keyword>
<feature type="coiled-coil region" evidence="10">
    <location>
        <begin position="397"/>
        <end position="424"/>
    </location>
</feature>
<dbReference type="InterPro" id="IPR027417">
    <property type="entry name" value="P-loop_NTPase"/>
</dbReference>
<keyword evidence="8" id="KW-0238">DNA-binding</keyword>
<feature type="domain" description="PD-(D/E)XK endonuclease-like" evidence="11">
    <location>
        <begin position="722"/>
        <end position="1025"/>
    </location>
</feature>
<evidence type="ECO:0000256" key="10">
    <source>
        <dbReference type="SAM" id="Coils"/>
    </source>
</evidence>